<evidence type="ECO:0000256" key="5">
    <source>
        <dbReference type="ARBA" id="ARBA00023295"/>
    </source>
</evidence>
<dbReference type="EMBL" id="CP159837">
    <property type="protein sequence ID" value="XCM39506.1"/>
    <property type="molecule type" value="Genomic_DNA"/>
</dbReference>
<evidence type="ECO:0000313" key="8">
    <source>
        <dbReference type="EMBL" id="XCM39506.1"/>
    </source>
</evidence>
<proteinExistence type="inferred from homology"/>
<dbReference type="GO" id="GO:0009254">
    <property type="term" value="P:peptidoglycan turnover"/>
    <property type="evidence" value="ECO:0007669"/>
    <property type="project" value="TreeGrafter"/>
</dbReference>
<feature type="domain" description="Glycoside hydrolase family 3 N-terminal" evidence="6">
    <location>
        <begin position="10"/>
        <end position="338"/>
    </location>
</feature>
<dbReference type="Pfam" id="PF18034">
    <property type="entry name" value="Bac_GH3_C"/>
    <property type="match status" value="1"/>
</dbReference>
<keyword evidence="4 8" id="KW-0378">Hydrolase</keyword>
<dbReference type="GO" id="GO:0004563">
    <property type="term" value="F:beta-N-acetylhexosaminidase activity"/>
    <property type="evidence" value="ECO:0007669"/>
    <property type="project" value="UniProtKB-EC"/>
</dbReference>
<comment type="similarity">
    <text evidence="2">Belongs to the glycosyl hydrolase 3 family.</text>
</comment>
<organism evidence="8">
    <name type="scientific">Planktothricoides raciborskii GIHE-MW2</name>
    <dbReference type="NCBI Taxonomy" id="2792601"/>
    <lineage>
        <taxon>Bacteria</taxon>
        <taxon>Bacillati</taxon>
        <taxon>Cyanobacteriota</taxon>
        <taxon>Cyanophyceae</taxon>
        <taxon>Oscillatoriophycideae</taxon>
        <taxon>Oscillatoriales</taxon>
        <taxon>Oscillatoriaceae</taxon>
        <taxon>Planktothricoides</taxon>
    </lineage>
</organism>
<dbReference type="Pfam" id="PF00933">
    <property type="entry name" value="Glyco_hydro_3"/>
    <property type="match status" value="1"/>
</dbReference>
<protein>
    <recommendedName>
        <fullName evidence="3">beta-N-acetylhexosaminidase</fullName>
        <ecNumber evidence="3">3.2.1.52</ecNumber>
    </recommendedName>
</protein>
<dbReference type="GO" id="GO:0005975">
    <property type="term" value="P:carbohydrate metabolic process"/>
    <property type="evidence" value="ECO:0007669"/>
    <property type="project" value="InterPro"/>
</dbReference>
<gene>
    <name evidence="8" type="ORF">ABWT76_002442</name>
</gene>
<evidence type="ECO:0000256" key="2">
    <source>
        <dbReference type="ARBA" id="ARBA00005336"/>
    </source>
</evidence>
<dbReference type="InterPro" id="IPR036962">
    <property type="entry name" value="Glyco_hydro_3_N_sf"/>
</dbReference>
<dbReference type="AlphaFoldDB" id="A0AAU8JLZ6"/>
<dbReference type="InterPro" id="IPR041518">
    <property type="entry name" value="Bac_GH3_C"/>
</dbReference>
<dbReference type="InterPro" id="IPR001764">
    <property type="entry name" value="Glyco_hydro_3_N"/>
</dbReference>
<dbReference type="PANTHER" id="PTHR30480:SF13">
    <property type="entry name" value="BETA-HEXOSAMINIDASE"/>
    <property type="match status" value="1"/>
</dbReference>
<comment type="catalytic activity">
    <reaction evidence="1">
        <text>Hydrolysis of terminal non-reducing N-acetyl-D-hexosamine residues in N-acetyl-beta-D-hexosaminides.</text>
        <dbReference type="EC" id="3.2.1.52"/>
    </reaction>
</comment>
<dbReference type="EC" id="3.2.1.52" evidence="3"/>
<dbReference type="InterPro" id="IPR050226">
    <property type="entry name" value="NagZ_Beta-hexosaminidase"/>
</dbReference>
<sequence>MSPDINNLSLEEQVAQLFVVRASGHLFDHQIEFPDWEPPAATLQHWIADLGVGGVIFVGGSAGDLMLRSHILQSQAKFPLLLAADVEEGVGQRFPGATWFAPPMALSTIAQKDLAKAKEFAYLMGSAIAQESLAIGLNWVLAPVVDVNNNPDNPVINVRSFGETPHLVAELTSAFIQGAKQWPVLTCAKHFPGHGDTSVDSHLELPVLPHPAERLAEIELPPFISAIASGVDSVMSAHLLIQCWDAERPATLSPKILTGQLRQNLGFPGLIVTDALVMGAIAKRYGATEAPILALEAGADILLMPVDPAAAIQAICDAVKSGRISRDRIRTSVERIWQVKQKVAPKVVGDRCSVQPLAQLATPATMSVNDDILASSQQVGGSLPLRPTPKETGQKSRNLIVVDDILRAKYLGHHVPAIQIPQQLGYEVQVIDQYISFADLTAEDEQEIPKLVQLFTRGNPFRGSANLTAKIANQLQEMLQQGRVQGLVCYGSPYIIESLLPNLKGQIPYVFSYGQMPAAQEIALKTLFGLSP</sequence>
<accession>A0AAU8JLZ6</accession>
<evidence type="ECO:0000259" key="6">
    <source>
        <dbReference type="Pfam" id="PF00933"/>
    </source>
</evidence>
<evidence type="ECO:0000256" key="3">
    <source>
        <dbReference type="ARBA" id="ARBA00012663"/>
    </source>
</evidence>
<name>A0AAU8JLZ6_9CYAN</name>
<dbReference type="PANTHER" id="PTHR30480">
    <property type="entry name" value="BETA-HEXOSAMINIDASE-RELATED"/>
    <property type="match status" value="1"/>
</dbReference>
<reference evidence="8" key="1">
    <citation type="submission" date="2024-07" db="EMBL/GenBank/DDBJ databases">
        <authorList>
            <person name="Kim Y.J."/>
            <person name="Jeong J.Y."/>
        </authorList>
    </citation>
    <scope>NUCLEOTIDE SEQUENCE</scope>
    <source>
        <strain evidence="8">GIHE-MW2</strain>
    </source>
</reference>
<dbReference type="InterPro" id="IPR017853">
    <property type="entry name" value="GH"/>
</dbReference>
<keyword evidence="5" id="KW-0326">Glycosidase</keyword>
<evidence type="ECO:0000256" key="1">
    <source>
        <dbReference type="ARBA" id="ARBA00001231"/>
    </source>
</evidence>
<dbReference type="Gene3D" id="3.20.20.300">
    <property type="entry name" value="Glycoside hydrolase, family 3, N-terminal domain"/>
    <property type="match status" value="1"/>
</dbReference>
<dbReference type="SUPFAM" id="SSF51445">
    <property type="entry name" value="(Trans)glycosidases"/>
    <property type="match status" value="1"/>
</dbReference>
<feature type="domain" description="Bacterial Glycosyl hydrolase family 3 C-terminal" evidence="7">
    <location>
        <begin position="392"/>
        <end position="529"/>
    </location>
</feature>
<dbReference type="RefSeq" id="WP_054466969.1">
    <property type="nucleotide sequence ID" value="NZ_CP159837.1"/>
</dbReference>
<dbReference type="Gene3D" id="3.40.50.10870">
    <property type="entry name" value="Glycosyl hydrolase family 3"/>
    <property type="match status" value="1"/>
</dbReference>
<evidence type="ECO:0000259" key="7">
    <source>
        <dbReference type="Pfam" id="PF18034"/>
    </source>
</evidence>
<evidence type="ECO:0000256" key="4">
    <source>
        <dbReference type="ARBA" id="ARBA00022801"/>
    </source>
</evidence>